<accession>A0A0F9IZP7</accession>
<evidence type="ECO:0000313" key="1">
    <source>
        <dbReference type="EMBL" id="KKL92502.1"/>
    </source>
</evidence>
<organism evidence="1">
    <name type="scientific">marine sediment metagenome</name>
    <dbReference type="NCBI Taxonomy" id="412755"/>
    <lineage>
        <taxon>unclassified sequences</taxon>
        <taxon>metagenomes</taxon>
        <taxon>ecological metagenomes</taxon>
    </lineage>
</organism>
<name>A0A0F9IZP7_9ZZZZ</name>
<comment type="caution">
    <text evidence="1">The sequence shown here is derived from an EMBL/GenBank/DDBJ whole genome shotgun (WGS) entry which is preliminary data.</text>
</comment>
<gene>
    <name evidence="1" type="ORF">LCGC14_1884040</name>
</gene>
<protein>
    <submittedName>
        <fullName evidence="1">Uncharacterized protein</fullName>
    </submittedName>
</protein>
<reference evidence="1" key="1">
    <citation type="journal article" date="2015" name="Nature">
        <title>Complex archaea that bridge the gap between prokaryotes and eukaryotes.</title>
        <authorList>
            <person name="Spang A."/>
            <person name="Saw J.H."/>
            <person name="Jorgensen S.L."/>
            <person name="Zaremba-Niedzwiedzka K."/>
            <person name="Martijn J."/>
            <person name="Lind A.E."/>
            <person name="van Eijk R."/>
            <person name="Schleper C."/>
            <person name="Guy L."/>
            <person name="Ettema T.J."/>
        </authorList>
    </citation>
    <scope>NUCLEOTIDE SEQUENCE</scope>
</reference>
<sequence>MAVTRDIYSNLNLTQLLDPVVVTADANSGSVDTRGYDSVMLLANIGLSGDVLSGAVFIELEVEDSPDNSVWTDAADADLTNSVTGTNTGTFALIDAPAEDELRYIVGYKGDKRYVRVVVNVTGTHTNGTPMAVSAVQGHAHQAPVNT</sequence>
<dbReference type="EMBL" id="LAZR01019446">
    <property type="protein sequence ID" value="KKL92502.1"/>
    <property type="molecule type" value="Genomic_DNA"/>
</dbReference>
<dbReference type="AlphaFoldDB" id="A0A0F9IZP7"/>
<proteinExistence type="predicted"/>